<gene>
    <name evidence="2" type="ORF">HPG69_006411</name>
</gene>
<evidence type="ECO:0000313" key="3">
    <source>
        <dbReference type="Proteomes" id="UP000551758"/>
    </source>
</evidence>
<accession>A0A7J7EWS0</accession>
<feature type="region of interest" description="Disordered" evidence="1">
    <location>
        <begin position="336"/>
        <end position="383"/>
    </location>
</feature>
<sequence length="383" mass="42016">MGMGGGMRAGRGGAKVLPPHPAVMDSLCNSWFPCQTLMLQISLILPEEQNKSTTMFGASCKKGKEQDSTYSIMFALLLSLISAILLPGSQTVKDPSSSWGPKTPGLEGTCPTTTELLLIEWIWDSEDEKKPILVSWKPNTHNPYWGDLEEKYKHTFSLAELAFLSIRNLNLGMNGLYTAKSRFHSGKSGEEDFRLCLCGKSPSPTPRFRLIHHPTHQAGAMSAWRVGPQEHREPDSDLAEQWSPQGAGAERDTGTGPQLRESKPETAPEPVEWPTHLCGQQPSGREECNLTPGEHLSMGRFTSEQLALERHPSHSSDERHGGGQLPFIQLQVCSSSPHDLGEDLEKRRAPGGRLDHEDTGAMRGLGKICPTAPFTLDSPDIPP</sequence>
<name>A0A7J7EWS0_DICBM</name>
<comment type="caution">
    <text evidence="2">The sequence shown here is derived from an EMBL/GenBank/DDBJ whole genome shotgun (WGS) entry which is preliminary data.</text>
</comment>
<reference evidence="2 3" key="1">
    <citation type="journal article" date="2020" name="Mol. Biol. Evol.">
        <title>Interspecific Gene Flow and the Evolution of Specialization in Black and White Rhinoceros.</title>
        <authorList>
            <person name="Moodley Y."/>
            <person name="Westbury M.V."/>
            <person name="Russo I.M."/>
            <person name="Gopalakrishnan S."/>
            <person name="Rakotoarivelo A."/>
            <person name="Olsen R.A."/>
            <person name="Prost S."/>
            <person name="Tunstall T."/>
            <person name="Ryder O.A."/>
            <person name="Dalen L."/>
            <person name="Bruford M.W."/>
        </authorList>
    </citation>
    <scope>NUCLEOTIDE SEQUENCE [LARGE SCALE GENOMIC DNA]</scope>
    <source>
        <strain evidence="2">SBR-YM</strain>
        <tissue evidence="2">Skin</tissue>
    </source>
</reference>
<dbReference type="AlphaFoldDB" id="A0A7J7EWS0"/>
<protein>
    <submittedName>
        <fullName evidence="2">Uncharacterized protein</fullName>
    </submittedName>
</protein>
<dbReference type="EMBL" id="JACDTQ010002158">
    <property type="protein sequence ID" value="KAF5920141.1"/>
    <property type="molecule type" value="Genomic_DNA"/>
</dbReference>
<proteinExistence type="predicted"/>
<keyword evidence="3" id="KW-1185">Reference proteome</keyword>
<dbReference type="Proteomes" id="UP000551758">
    <property type="component" value="Unassembled WGS sequence"/>
</dbReference>
<feature type="compositionally biased region" description="Basic and acidic residues" evidence="1">
    <location>
        <begin position="339"/>
        <end position="360"/>
    </location>
</feature>
<feature type="region of interest" description="Disordered" evidence="1">
    <location>
        <begin position="228"/>
        <end position="296"/>
    </location>
</feature>
<evidence type="ECO:0000256" key="1">
    <source>
        <dbReference type="SAM" id="MobiDB-lite"/>
    </source>
</evidence>
<organism evidence="2 3">
    <name type="scientific">Diceros bicornis minor</name>
    <name type="common">South-central black rhinoceros</name>
    <dbReference type="NCBI Taxonomy" id="77932"/>
    <lineage>
        <taxon>Eukaryota</taxon>
        <taxon>Metazoa</taxon>
        <taxon>Chordata</taxon>
        <taxon>Craniata</taxon>
        <taxon>Vertebrata</taxon>
        <taxon>Euteleostomi</taxon>
        <taxon>Mammalia</taxon>
        <taxon>Eutheria</taxon>
        <taxon>Laurasiatheria</taxon>
        <taxon>Perissodactyla</taxon>
        <taxon>Rhinocerotidae</taxon>
        <taxon>Diceros</taxon>
    </lineage>
</organism>
<evidence type="ECO:0000313" key="2">
    <source>
        <dbReference type="EMBL" id="KAF5920141.1"/>
    </source>
</evidence>